<sequence>MAPQKFASVRYKSRPAVLVPFRDDSNLVAFKYEDTIQAEPPIILPPPRNPLRAKRPLSSIPSSPATPLTPVSPSSPLSPASTISTASGIIVVPPPGPPPQEQHPALRVQIRERTPVDDYKRDSGLASTSSGVTIREECEGELLYNKIDLEDDAPSAYSRARTISIPSSGRCTPDEISPVPRISCQSHWSVTESDLSEVTPTKVKDASRRLAKTFSLRNGSPMKRLRKKSLSEDAAVGVAPESRGSTKPKSPKLPNGALPEKQQPPCPKPSGTPAAAAAFQQASSPPSGFIPLTTTIPRGSFLDDDFITGLTFSKRGSLMFGSKRANGNDLLTSPSMSSQDAQPVQAAAAATGSATEPAKLGGDATGDARSAKPSTESPRKMSLPNIRVLSVDTERESQKVRSLYDSSDGIDWKDGGPDPPHGGLEPTEEAPSDEEEIVAYGFPSQLAFRVRYSMLTRHLFSAQRVKRPRYHPLSDFSAGARFVFVATR</sequence>
<evidence type="ECO:0000256" key="1">
    <source>
        <dbReference type="SAM" id="MobiDB-lite"/>
    </source>
</evidence>
<feature type="compositionally biased region" description="Low complexity" evidence="1">
    <location>
        <begin position="61"/>
        <end position="82"/>
    </location>
</feature>
<name>R8BKX2_PHAM7</name>
<evidence type="ECO:0000313" key="3">
    <source>
        <dbReference type="Proteomes" id="UP000014074"/>
    </source>
</evidence>
<proteinExistence type="predicted"/>
<dbReference type="RefSeq" id="XP_007915179.1">
    <property type="nucleotide sequence ID" value="XM_007916988.1"/>
</dbReference>
<reference evidence="3" key="1">
    <citation type="journal article" date="2013" name="Genome Announc.">
        <title>Draft genome sequence of the ascomycete Phaeoacremonium aleophilum strain UCR-PA7, a causal agent of the esca disease complex in grapevines.</title>
        <authorList>
            <person name="Blanco-Ulate B."/>
            <person name="Rolshausen P."/>
            <person name="Cantu D."/>
        </authorList>
    </citation>
    <scope>NUCLEOTIDE SEQUENCE [LARGE SCALE GENOMIC DNA]</scope>
    <source>
        <strain evidence="3">UCR-PA7</strain>
    </source>
</reference>
<feature type="compositionally biased region" description="Low complexity" evidence="1">
    <location>
        <begin position="271"/>
        <end position="287"/>
    </location>
</feature>
<feature type="region of interest" description="Disordered" evidence="1">
    <location>
        <begin position="40"/>
        <end position="82"/>
    </location>
</feature>
<dbReference type="EMBL" id="KB933118">
    <property type="protein sequence ID" value="EOO00018.1"/>
    <property type="molecule type" value="Genomic_DNA"/>
</dbReference>
<feature type="region of interest" description="Disordered" evidence="1">
    <location>
        <begin position="330"/>
        <end position="432"/>
    </location>
</feature>
<feature type="compositionally biased region" description="Polar residues" evidence="1">
    <location>
        <begin position="330"/>
        <end position="340"/>
    </location>
</feature>
<organism evidence="2 3">
    <name type="scientific">Phaeoacremonium minimum (strain UCR-PA7)</name>
    <name type="common">Esca disease fungus</name>
    <name type="synonym">Togninia minima</name>
    <dbReference type="NCBI Taxonomy" id="1286976"/>
    <lineage>
        <taxon>Eukaryota</taxon>
        <taxon>Fungi</taxon>
        <taxon>Dikarya</taxon>
        <taxon>Ascomycota</taxon>
        <taxon>Pezizomycotina</taxon>
        <taxon>Sordariomycetes</taxon>
        <taxon>Sordariomycetidae</taxon>
        <taxon>Togniniales</taxon>
        <taxon>Togniniaceae</taxon>
        <taxon>Phaeoacremonium</taxon>
    </lineage>
</organism>
<dbReference type="OrthoDB" id="4779893at2759"/>
<dbReference type="GeneID" id="19324882"/>
<gene>
    <name evidence="2" type="ORF">UCRPA7_4431</name>
</gene>
<feature type="compositionally biased region" description="Low complexity" evidence="1">
    <location>
        <begin position="341"/>
        <end position="358"/>
    </location>
</feature>
<dbReference type="Proteomes" id="UP000014074">
    <property type="component" value="Unassembled WGS sequence"/>
</dbReference>
<dbReference type="AlphaFoldDB" id="R8BKX2"/>
<feature type="region of interest" description="Disordered" evidence="1">
    <location>
        <begin position="217"/>
        <end position="290"/>
    </location>
</feature>
<evidence type="ECO:0000313" key="2">
    <source>
        <dbReference type="EMBL" id="EOO00018.1"/>
    </source>
</evidence>
<accession>R8BKX2</accession>
<dbReference type="KEGG" id="tmn:UCRPA7_4431"/>
<dbReference type="HOGENOM" id="CLU_559201_0_0_1"/>
<feature type="compositionally biased region" description="Basic and acidic residues" evidence="1">
    <location>
        <begin position="112"/>
        <end position="123"/>
    </location>
</feature>
<feature type="region of interest" description="Disordered" evidence="1">
    <location>
        <begin position="112"/>
        <end position="132"/>
    </location>
</feature>
<protein>
    <submittedName>
        <fullName evidence="2">Putative tbc domain-containing protein</fullName>
    </submittedName>
</protein>
<dbReference type="eggNOG" id="KOG1102">
    <property type="taxonomic scope" value="Eukaryota"/>
</dbReference>
<feature type="region of interest" description="Disordered" evidence="1">
    <location>
        <begin position="154"/>
        <end position="179"/>
    </location>
</feature>
<keyword evidence="3" id="KW-1185">Reference proteome</keyword>